<evidence type="ECO:0000313" key="1">
    <source>
        <dbReference type="EMBL" id="MFD1398328.1"/>
    </source>
</evidence>
<dbReference type="RefSeq" id="WP_204117812.1">
    <property type="nucleotide sequence ID" value="NZ_BOLV01000001.1"/>
</dbReference>
<protein>
    <submittedName>
        <fullName evidence="1">Uncharacterized protein</fullName>
    </submittedName>
</protein>
<comment type="caution">
    <text evidence="1">The sequence shown here is derived from an EMBL/GenBank/DDBJ whole genome shotgun (WGS) entry which is preliminary data.</text>
</comment>
<organism evidence="1 2">
    <name type="scientific">Lacticaseibacillus suilingensis</name>
    <dbReference type="NCBI Taxonomy" id="2799577"/>
    <lineage>
        <taxon>Bacteria</taxon>
        <taxon>Bacillati</taxon>
        <taxon>Bacillota</taxon>
        <taxon>Bacilli</taxon>
        <taxon>Lactobacillales</taxon>
        <taxon>Lactobacillaceae</taxon>
        <taxon>Lacticaseibacillus</taxon>
    </lineage>
</organism>
<gene>
    <name evidence="1" type="ORF">ACFQ41_03285</name>
</gene>
<reference evidence="2" key="1">
    <citation type="journal article" date="2019" name="Int. J. Syst. Evol. Microbiol.">
        <title>The Global Catalogue of Microorganisms (GCM) 10K type strain sequencing project: providing services to taxonomists for standard genome sequencing and annotation.</title>
        <authorList>
            <consortium name="The Broad Institute Genomics Platform"/>
            <consortium name="The Broad Institute Genome Sequencing Center for Infectious Disease"/>
            <person name="Wu L."/>
            <person name="Ma J."/>
        </authorList>
    </citation>
    <scope>NUCLEOTIDE SEQUENCE [LARGE SCALE GENOMIC DNA]</scope>
    <source>
        <strain evidence="2">CCM 9110</strain>
    </source>
</reference>
<sequence>MSEQMMRQRFYRLAQIWSKNFYLKADSIVLEDLESSLQVLRVALPQNLVAWLEQHHLTVDVMRDPQALSYQLHRGQDWQVYAVLAQLKCLELRDWAQLLSVNDEQNVKWFAMLFSVYQATYQLSPDEQADAIKLHETIGLRLTSHVPNANQRPKYQRPETVQTLLLNNQGDAVLTAGKEHTAVARFVKTRQEQGRLSLRQFTSLVNLLYHHVRNFPDMIPTDELSTWQLEFIMIDQTVITIRGKIGQDVFLDRVTRLLQKYLGITDFWGFTGPKLDRLVIMEMRLNRRPGSSFQSQEELVSINRVTGQLRGLNQSGNGVQSSEIVVQLNDIDFLLDRITPDAWTDLQWRIHHKNRSDNEGPFRFTVKVVTEQRGLMVLTDSFEPGAVPRLWIEIVPFIEGPLNRGQAMILFDRDRLKIRRRR</sequence>
<evidence type="ECO:0000313" key="2">
    <source>
        <dbReference type="Proteomes" id="UP001597199"/>
    </source>
</evidence>
<dbReference type="EMBL" id="JBHTOA010000016">
    <property type="protein sequence ID" value="MFD1398328.1"/>
    <property type="molecule type" value="Genomic_DNA"/>
</dbReference>
<accession>A0ABW4BE50</accession>
<name>A0ABW4BE50_9LACO</name>
<keyword evidence="2" id="KW-1185">Reference proteome</keyword>
<proteinExistence type="predicted"/>
<dbReference type="Proteomes" id="UP001597199">
    <property type="component" value="Unassembled WGS sequence"/>
</dbReference>